<name>A0A844A1F9_RHIFR</name>
<comment type="caution">
    <text evidence="1">The sequence shown here is derived from an EMBL/GenBank/DDBJ whole genome shotgun (WGS) entry which is preliminary data.</text>
</comment>
<sequence>MSRNSAIPRSSRLAPLRQLEPFSRVRSTAVAVRSAKAKCDVLSGVMRVDIAVAGAGPSGATIARLLALKGWQVALIDPPGKRLDRLEVLAPSSMAIVDALSLGDVLKEPMIARPCLGIRRRWLSAEVEFDDFIRRPPGRGFVVDRRPFDDRLRSLALAAGTEFVIGRVTGIRREGDVFLLDVAGNAQASLSASVVVDATGRTAALARRLGAQRIIKERLVAQRRPIDHSSPTDGEPVWLDVEADDTSWNYATHGPDGRHESWTICREGSQPINGVPADIANASSTCLAHHAGPGWIAIGDAAAAFDPIASQGLFNALSAAVVAAGIITEHEGGITRDVALEYSAAMMSTFLHSERGRGQVYAARNLVPSNGGA</sequence>
<dbReference type="Proteomes" id="UP000466694">
    <property type="component" value="Unassembled WGS sequence"/>
</dbReference>
<dbReference type="Gene3D" id="3.50.50.60">
    <property type="entry name" value="FAD/NAD(P)-binding domain"/>
    <property type="match status" value="2"/>
</dbReference>
<organism evidence="1 2">
    <name type="scientific">Rhizobium fredii</name>
    <name type="common">Sinorhizobium fredii</name>
    <dbReference type="NCBI Taxonomy" id="380"/>
    <lineage>
        <taxon>Bacteria</taxon>
        <taxon>Pseudomonadati</taxon>
        <taxon>Pseudomonadota</taxon>
        <taxon>Alphaproteobacteria</taxon>
        <taxon>Hyphomicrobiales</taxon>
        <taxon>Rhizobiaceae</taxon>
        <taxon>Sinorhizobium/Ensifer group</taxon>
        <taxon>Sinorhizobium</taxon>
    </lineage>
</organism>
<gene>
    <name evidence="1" type="ORF">GHK48_00895</name>
</gene>
<dbReference type="PANTHER" id="PTHR42685">
    <property type="entry name" value="GERANYLGERANYL DIPHOSPHATE REDUCTASE"/>
    <property type="match status" value="1"/>
</dbReference>
<dbReference type="InterPro" id="IPR036188">
    <property type="entry name" value="FAD/NAD-bd_sf"/>
</dbReference>
<proteinExistence type="predicted"/>
<dbReference type="EMBL" id="WISZ01000021">
    <property type="protein sequence ID" value="MQX06929.1"/>
    <property type="molecule type" value="Genomic_DNA"/>
</dbReference>
<reference evidence="1 2" key="1">
    <citation type="journal article" date="2013" name="Genome Biol.">
        <title>Comparative genomics of the core and accessory genomes of 48 Sinorhizobium strains comprising five genospecies.</title>
        <authorList>
            <person name="Sugawara M."/>
            <person name="Epstein B."/>
            <person name="Badgley B.D."/>
            <person name="Unno T."/>
            <person name="Xu L."/>
            <person name="Reese J."/>
            <person name="Gyaneshwar P."/>
            <person name="Denny R."/>
            <person name="Mudge J."/>
            <person name="Bharti A.K."/>
            <person name="Farmer A.D."/>
            <person name="May G.D."/>
            <person name="Woodward J.E."/>
            <person name="Medigue C."/>
            <person name="Vallenet D."/>
            <person name="Lajus A."/>
            <person name="Rouy Z."/>
            <person name="Martinez-Vaz B."/>
            <person name="Tiffin P."/>
            <person name="Young N.D."/>
            <person name="Sadowsky M.J."/>
        </authorList>
    </citation>
    <scope>NUCLEOTIDE SEQUENCE [LARGE SCALE GENOMIC DNA]</scope>
    <source>
        <strain evidence="1 2">USDA205</strain>
    </source>
</reference>
<dbReference type="AlphaFoldDB" id="A0A844A1F9"/>
<dbReference type="SUPFAM" id="SSF51905">
    <property type="entry name" value="FAD/NAD(P)-binding domain"/>
    <property type="match status" value="1"/>
</dbReference>
<dbReference type="InterPro" id="IPR050407">
    <property type="entry name" value="Geranylgeranyl_reductase"/>
</dbReference>
<dbReference type="Gene3D" id="3.30.9.100">
    <property type="match status" value="1"/>
</dbReference>
<dbReference type="Pfam" id="PF05834">
    <property type="entry name" value="Lycopene_cycl"/>
    <property type="match status" value="1"/>
</dbReference>
<evidence type="ECO:0000313" key="1">
    <source>
        <dbReference type="EMBL" id="MQX06929.1"/>
    </source>
</evidence>
<protein>
    <recommendedName>
        <fullName evidence="3">FAD-binding domain-containing protein</fullName>
    </recommendedName>
</protein>
<dbReference type="PANTHER" id="PTHR42685:SF22">
    <property type="entry name" value="CONDITIONED MEDIUM FACTOR RECEPTOR 1"/>
    <property type="match status" value="1"/>
</dbReference>
<evidence type="ECO:0000313" key="2">
    <source>
        <dbReference type="Proteomes" id="UP000466694"/>
    </source>
</evidence>
<accession>A0A844A1F9</accession>
<evidence type="ECO:0008006" key="3">
    <source>
        <dbReference type="Google" id="ProtNLM"/>
    </source>
</evidence>